<keyword evidence="5 6" id="KW-0238">DNA-binding</keyword>
<evidence type="ECO:0000256" key="2">
    <source>
        <dbReference type="ARBA" id="ARBA00022723"/>
    </source>
</evidence>
<organism evidence="8 9">
    <name type="scientific">Rhipicephalus microplus</name>
    <name type="common">Cattle tick</name>
    <name type="synonym">Boophilus microplus</name>
    <dbReference type="NCBI Taxonomy" id="6941"/>
    <lineage>
        <taxon>Eukaryota</taxon>
        <taxon>Metazoa</taxon>
        <taxon>Ecdysozoa</taxon>
        <taxon>Arthropoda</taxon>
        <taxon>Chelicerata</taxon>
        <taxon>Arachnida</taxon>
        <taxon>Acari</taxon>
        <taxon>Parasitiformes</taxon>
        <taxon>Ixodida</taxon>
        <taxon>Ixodoidea</taxon>
        <taxon>Ixodidae</taxon>
        <taxon>Rhipicephalinae</taxon>
        <taxon>Rhipicephalus</taxon>
        <taxon>Boophilus</taxon>
    </lineage>
</organism>
<reference evidence="8" key="1">
    <citation type="journal article" date="2020" name="Cell">
        <title>Large-Scale Comparative Analyses of Tick Genomes Elucidate Their Genetic Diversity and Vector Capacities.</title>
        <authorList>
            <consortium name="Tick Genome and Microbiome Consortium (TIGMIC)"/>
            <person name="Jia N."/>
            <person name="Wang J."/>
            <person name="Shi W."/>
            <person name="Du L."/>
            <person name="Sun Y."/>
            <person name="Zhan W."/>
            <person name="Jiang J.F."/>
            <person name="Wang Q."/>
            <person name="Zhang B."/>
            <person name="Ji P."/>
            <person name="Bell-Sakyi L."/>
            <person name="Cui X.M."/>
            <person name="Yuan T.T."/>
            <person name="Jiang B.G."/>
            <person name="Yang W.F."/>
            <person name="Lam T.T."/>
            <person name="Chang Q.C."/>
            <person name="Ding S.J."/>
            <person name="Wang X.J."/>
            <person name="Zhu J.G."/>
            <person name="Ruan X.D."/>
            <person name="Zhao L."/>
            <person name="Wei J.T."/>
            <person name="Ye R.Z."/>
            <person name="Que T.C."/>
            <person name="Du C.H."/>
            <person name="Zhou Y.H."/>
            <person name="Cheng J.X."/>
            <person name="Dai P.F."/>
            <person name="Guo W.B."/>
            <person name="Han X.H."/>
            <person name="Huang E.J."/>
            <person name="Li L.F."/>
            <person name="Wei W."/>
            <person name="Gao Y.C."/>
            <person name="Liu J.Z."/>
            <person name="Shao H.Z."/>
            <person name="Wang X."/>
            <person name="Wang C.C."/>
            <person name="Yang T.C."/>
            <person name="Huo Q.B."/>
            <person name="Li W."/>
            <person name="Chen H.Y."/>
            <person name="Chen S.E."/>
            <person name="Zhou L.G."/>
            <person name="Ni X.B."/>
            <person name="Tian J.H."/>
            <person name="Sheng Y."/>
            <person name="Liu T."/>
            <person name="Pan Y.S."/>
            <person name="Xia L.Y."/>
            <person name="Li J."/>
            <person name="Zhao F."/>
            <person name="Cao W.C."/>
        </authorList>
    </citation>
    <scope>NUCLEOTIDE SEQUENCE</scope>
    <source>
        <strain evidence="8">Rmic-2018</strain>
    </source>
</reference>
<dbReference type="VEuPathDB" id="VectorBase:LOC119176397"/>
<dbReference type="Gene3D" id="6.20.210.20">
    <property type="entry name" value="THAP domain"/>
    <property type="match status" value="1"/>
</dbReference>
<comment type="cofactor">
    <cofactor evidence="1">
        <name>a divalent metal cation</name>
        <dbReference type="ChEBI" id="CHEBI:60240"/>
    </cofactor>
</comment>
<dbReference type="EMBL" id="JABSTU010000004">
    <property type="protein sequence ID" value="KAH8032863.1"/>
    <property type="molecule type" value="Genomic_DNA"/>
</dbReference>
<accession>A0A9J6EEW3</accession>
<proteinExistence type="predicted"/>
<keyword evidence="4" id="KW-0862">Zinc</keyword>
<dbReference type="PANTHER" id="PTHR23080">
    <property type="entry name" value="THAP DOMAIN PROTEIN"/>
    <property type="match status" value="1"/>
</dbReference>
<evidence type="ECO:0000256" key="3">
    <source>
        <dbReference type="ARBA" id="ARBA00022771"/>
    </source>
</evidence>
<sequence length="210" mass="23269">MCCVPQCTNRAVKEEISLHSFPLDVRLKKEWVVKLRIGKPVTPPMKFCSAHFVTEDFLWSSIGTHTAKLLVDVSPAGLITFVSCSFGGRASDRTCVEKSGVLEKLDCFEDDVMIDKGSNLGSLCENLGVGVVQPPFLRGQLQFMAKDSEKTLKIARAPVHVERAIQTIKFFKVLKEPVPWEVVGALDEIFIVIGGVVNLSSPIFSEKRFE</sequence>
<dbReference type="PROSITE" id="PS50950">
    <property type="entry name" value="ZF_THAP"/>
    <property type="match status" value="1"/>
</dbReference>
<dbReference type="PANTHER" id="PTHR23080:SF141">
    <property type="entry name" value="TRANSPOSASE HELIX-TURN-HELIX DOMAIN-CONTAINING PROTEIN"/>
    <property type="match status" value="1"/>
</dbReference>
<dbReference type="GO" id="GO:0008270">
    <property type="term" value="F:zinc ion binding"/>
    <property type="evidence" value="ECO:0007669"/>
    <property type="project" value="UniProtKB-KW"/>
</dbReference>
<dbReference type="GO" id="GO:0003677">
    <property type="term" value="F:DNA binding"/>
    <property type="evidence" value="ECO:0007669"/>
    <property type="project" value="UniProtKB-UniRule"/>
</dbReference>
<evidence type="ECO:0000313" key="9">
    <source>
        <dbReference type="Proteomes" id="UP000821866"/>
    </source>
</evidence>
<dbReference type="Pfam" id="PF13359">
    <property type="entry name" value="DDE_Tnp_4"/>
    <property type="match status" value="1"/>
</dbReference>
<name>A0A9J6EEW3_RHIMP</name>
<evidence type="ECO:0000256" key="4">
    <source>
        <dbReference type="ARBA" id="ARBA00022833"/>
    </source>
</evidence>
<gene>
    <name evidence="8" type="ORF">HPB51_003246</name>
</gene>
<reference evidence="8" key="2">
    <citation type="submission" date="2021-09" db="EMBL/GenBank/DDBJ databases">
        <authorList>
            <person name="Jia N."/>
            <person name="Wang J."/>
            <person name="Shi W."/>
            <person name="Du L."/>
            <person name="Sun Y."/>
            <person name="Zhan W."/>
            <person name="Jiang J."/>
            <person name="Wang Q."/>
            <person name="Zhang B."/>
            <person name="Ji P."/>
            <person name="Sakyi L.B."/>
            <person name="Cui X."/>
            <person name="Yuan T."/>
            <person name="Jiang B."/>
            <person name="Yang W."/>
            <person name="Lam T.T.-Y."/>
            <person name="Chang Q."/>
            <person name="Ding S."/>
            <person name="Wang X."/>
            <person name="Zhu J."/>
            <person name="Ruan X."/>
            <person name="Zhao L."/>
            <person name="Wei J."/>
            <person name="Que T."/>
            <person name="Du C."/>
            <person name="Cheng J."/>
            <person name="Dai P."/>
            <person name="Han X."/>
            <person name="Huang E."/>
            <person name="Gao Y."/>
            <person name="Liu J."/>
            <person name="Shao H."/>
            <person name="Ye R."/>
            <person name="Li L."/>
            <person name="Wei W."/>
            <person name="Wang X."/>
            <person name="Wang C."/>
            <person name="Huo Q."/>
            <person name="Li W."/>
            <person name="Guo W."/>
            <person name="Chen H."/>
            <person name="Chen S."/>
            <person name="Zhou L."/>
            <person name="Zhou L."/>
            <person name="Ni X."/>
            <person name="Tian J."/>
            <person name="Zhou Y."/>
            <person name="Sheng Y."/>
            <person name="Liu T."/>
            <person name="Pan Y."/>
            <person name="Xia L."/>
            <person name="Li J."/>
            <person name="Zhao F."/>
            <person name="Cao W."/>
        </authorList>
    </citation>
    <scope>NUCLEOTIDE SEQUENCE</scope>
    <source>
        <strain evidence="8">Rmic-2018</strain>
        <tissue evidence="8">Larvae</tissue>
    </source>
</reference>
<dbReference type="InterPro" id="IPR027806">
    <property type="entry name" value="HARBI1_dom"/>
</dbReference>
<evidence type="ECO:0000313" key="8">
    <source>
        <dbReference type="EMBL" id="KAH8032863.1"/>
    </source>
</evidence>
<keyword evidence="3 6" id="KW-0863">Zinc-finger</keyword>
<protein>
    <recommendedName>
        <fullName evidence="7">THAP-type domain-containing protein</fullName>
    </recommendedName>
</protein>
<evidence type="ECO:0000259" key="7">
    <source>
        <dbReference type="PROSITE" id="PS50950"/>
    </source>
</evidence>
<feature type="domain" description="THAP-type" evidence="7">
    <location>
        <begin position="1"/>
        <end position="78"/>
    </location>
</feature>
<dbReference type="Proteomes" id="UP000821866">
    <property type="component" value="Chromosome 2"/>
</dbReference>
<dbReference type="Pfam" id="PF05485">
    <property type="entry name" value="THAP"/>
    <property type="match status" value="1"/>
</dbReference>
<keyword evidence="9" id="KW-1185">Reference proteome</keyword>
<comment type="caution">
    <text evidence="8">The sequence shown here is derived from an EMBL/GenBank/DDBJ whole genome shotgun (WGS) entry which is preliminary data.</text>
</comment>
<evidence type="ECO:0000256" key="1">
    <source>
        <dbReference type="ARBA" id="ARBA00001968"/>
    </source>
</evidence>
<dbReference type="SUPFAM" id="SSF57716">
    <property type="entry name" value="Glucocorticoid receptor-like (DNA-binding domain)"/>
    <property type="match status" value="1"/>
</dbReference>
<dbReference type="AlphaFoldDB" id="A0A9J6EEW3"/>
<dbReference type="InterPro" id="IPR038441">
    <property type="entry name" value="THAP_Znf_sf"/>
</dbReference>
<dbReference type="InterPro" id="IPR006612">
    <property type="entry name" value="THAP_Znf"/>
</dbReference>
<evidence type="ECO:0000256" key="6">
    <source>
        <dbReference type="PROSITE-ProRule" id="PRU00309"/>
    </source>
</evidence>
<keyword evidence="2" id="KW-0479">Metal-binding</keyword>
<evidence type="ECO:0000256" key="5">
    <source>
        <dbReference type="ARBA" id="ARBA00023125"/>
    </source>
</evidence>